<dbReference type="AlphaFoldDB" id="A0A1X7VLV4"/>
<reference evidence="4" key="1">
    <citation type="submission" date="2017-05" db="UniProtKB">
        <authorList>
            <consortium name="EnsemblMetazoa"/>
        </authorList>
    </citation>
    <scope>IDENTIFICATION</scope>
</reference>
<dbReference type="OrthoDB" id="433738at2759"/>
<organism evidence="4">
    <name type="scientific">Amphimedon queenslandica</name>
    <name type="common">Sponge</name>
    <dbReference type="NCBI Taxonomy" id="400682"/>
    <lineage>
        <taxon>Eukaryota</taxon>
        <taxon>Metazoa</taxon>
        <taxon>Porifera</taxon>
        <taxon>Demospongiae</taxon>
        <taxon>Heteroscleromorpha</taxon>
        <taxon>Haplosclerida</taxon>
        <taxon>Niphatidae</taxon>
        <taxon>Amphimedon</taxon>
    </lineage>
</organism>
<dbReference type="InParanoid" id="A0A1X7VLV4"/>
<dbReference type="PANTHER" id="PTHR11242:SF0">
    <property type="entry name" value="TPR_REGION DOMAIN-CONTAINING PROTEIN"/>
    <property type="match status" value="1"/>
</dbReference>
<dbReference type="EnsemblMetazoa" id="Aqu2.1.40869_001">
    <property type="protein sequence ID" value="Aqu2.1.40869_001"/>
    <property type="gene ID" value="Aqu2.1.40869"/>
</dbReference>
<keyword evidence="1" id="KW-0677">Repeat</keyword>
<protein>
    <submittedName>
        <fullName evidence="4">Uncharacterized protein</fullName>
    </submittedName>
</protein>
<dbReference type="InterPro" id="IPR011990">
    <property type="entry name" value="TPR-like_helical_dom_sf"/>
</dbReference>
<accession>A0A1X7VLV4</accession>
<dbReference type="eggNOG" id="KOG0543">
    <property type="taxonomic scope" value="Eukaryota"/>
</dbReference>
<keyword evidence="2 3" id="KW-0802">TPR repeat</keyword>
<dbReference type="Gene3D" id="1.25.40.10">
    <property type="entry name" value="Tetratricopeptide repeat domain"/>
    <property type="match status" value="1"/>
</dbReference>
<dbReference type="SMART" id="SM00028">
    <property type="entry name" value="TPR"/>
    <property type="match status" value="3"/>
</dbReference>
<dbReference type="STRING" id="400682.A0A1X7VLV4"/>
<evidence type="ECO:0000256" key="3">
    <source>
        <dbReference type="PROSITE-ProRule" id="PRU00339"/>
    </source>
</evidence>
<feature type="repeat" description="TPR" evidence="3">
    <location>
        <begin position="129"/>
        <end position="162"/>
    </location>
</feature>
<dbReference type="InterPro" id="IPR039663">
    <property type="entry name" value="AIP/AIPL1/TTC9"/>
</dbReference>
<evidence type="ECO:0000313" key="4">
    <source>
        <dbReference type="EnsemblMetazoa" id="Aqu2.1.40869_001"/>
    </source>
</evidence>
<evidence type="ECO:0000256" key="2">
    <source>
        <dbReference type="ARBA" id="ARBA00022803"/>
    </source>
</evidence>
<dbReference type="OMA" id="KIYANMS"/>
<dbReference type="Pfam" id="PF00515">
    <property type="entry name" value="TPR_1"/>
    <property type="match status" value="1"/>
</dbReference>
<name>A0A1X7VLV4_AMPQE</name>
<sequence length="193" mass="21670">MEAFTPENVAGGAESPSAVKLAEAARLKDKGAAHFKEGEWKEAAKCYHHGLMYTKGVLSYQLLDPMMGMLASNISTVQQVPPTEDEKKDATALNIILLNNIAVCMLKLKKWNNVIKHCSEVLVHDQTNTKALYRRGVAYMETGQLDESESDLKTALQLDPTDAGIKKQLAELQERLKIYWKNEQQKYQGLFEK</sequence>
<dbReference type="PANTHER" id="PTHR11242">
    <property type="entry name" value="ARYL HYDROCARBON RECEPTOR INTERACTING PROTEIN RELATED"/>
    <property type="match status" value="1"/>
</dbReference>
<proteinExistence type="predicted"/>
<dbReference type="PROSITE" id="PS50005">
    <property type="entry name" value="TPR"/>
    <property type="match status" value="1"/>
</dbReference>
<dbReference type="InterPro" id="IPR019734">
    <property type="entry name" value="TPR_rpt"/>
</dbReference>
<dbReference type="PROSITE" id="PS50293">
    <property type="entry name" value="TPR_REGION"/>
    <property type="match status" value="1"/>
</dbReference>
<evidence type="ECO:0000256" key="1">
    <source>
        <dbReference type="ARBA" id="ARBA00022737"/>
    </source>
</evidence>
<dbReference type="SUPFAM" id="SSF48452">
    <property type="entry name" value="TPR-like"/>
    <property type="match status" value="1"/>
</dbReference>